<gene>
    <name evidence="4" type="primary">LOC107478958</name>
</gene>
<evidence type="ECO:0000259" key="2">
    <source>
        <dbReference type="Pfam" id="PF03732"/>
    </source>
</evidence>
<evidence type="ECO:0000313" key="3">
    <source>
        <dbReference type="Proteomes" id="UP000515211"/>
    </source>
</evidence>
<feature type="domain" description="Retrotransposon gag" evidence="2">
    <location>
        <begin position="48"/>
        <end position="139"/>
    </location>
</feature>
<reference evidence="4" key="2">
    <citation type="submission" date="2025-08" db="UniProtKB">
        <authorList>
            <consortium name="RefSeq"/>
        </authorList>
    </citation>
    <scope>IDENTIFICATION</scope>
    <source>
        <tissue evidence="4">Whole plant</tissue>
    </source>
</reference>
<reference evidence="3" key="1">
    <citation type="journal article" date="2016" name="Nat. Genet.">
        <title>The genome sequences of Arachis duranensis and Arachis ipaensis, the diploid ancestors of cultivated peanut.</title>
        <authorList>
            <person name="Bertioli D.J."/>
            <person name="Cannon S.B."/>
            <person name="Froenicke L."/>
            <person name="Huang G."/>
            <person name="Farmer A.D."/>
            <person name="Cannon E.K."/>
            <person name="Liu X."/>
            <person name="Gao D."/>
            <person name="Clevenger J."/>
            <person name="Dash S."/>
            <person name="Ren L."/>
            <person name="Moretzsohn M.C."/>
            <person name="Shirasawa K."/>
            <person name="Huang W."/>
            <person name="Vidigal B."/>
            <person name="Abernathy B."/>
            <person name="Chu Y."/>
            <person name="Niederhuth C.E."/>
            <person name="Umale P."/>
            <person name="Araujo A.C."/>
            <person name="Kozik A."/>
            <person name="Kim K.D."/>
            <person name="Burow M.D."/>
            <person name="Varshney R.K."/>
            <person name="Wang X."/>
            <person name="Zhang X."/>
            <person name="Barkley N."/>
            <person name="Guimaraes P.M."/>
            <person name="Isobe S."/>
            <person name="Guo B."/>
            <person name="Liao B."/>
            <person name="Stalker H.T."/>
            <person name="Schmitz R.J."/>
            <person name="Scheffler B.E."/>
            <person name="Leal-Bertioli S.C."/>
            <person name="Xun X."/>
            <person name="Jackson S.A."/>
            <person name="Michelmore R."/>
            <person name="Ozias-Akins P."/>
        </authorList>
    </citation>
    <scope>NUCLEOTIDE SEQUENCE [LARGE SCALE GENOMIC DNA]</scope>
    <source>
        <strain evidence="3">cv. V14167</strain>
    </source>
</reference>
<organism evidence="3 4">
    <name type="scientific">Arachis duranensis</name>
    <name type="common">Wild peanut</name>
    <dbReference type="NCBI Taxonomy" id="130453"/>
    <lineage>
        <taxon>Eukaryota</taxon>
        <taxon>Viridiplantae</taxon>
        <taxon>Streptophyta</taxon>
        <taxon>Embryophyta</taxon>
        <taxon>Tracheophyta</taxon>
        <taxon>Spermatophyta</taxon>
        <taxon>Magnoliopsida</taxon>
        <taxon>eudicotyledons</taxon>
        <taxon>Gunneridae</taxon>
        <taxon>Pentapetalae</taxon>
        <taxon>rosids</taxon>
        <taxon>fabids</taxon>
        <taxon>Fabales</taxon>
        <taxon>Fabaceae</taxon>
        <taxon>Papilionoideae</taxon>
        <taxon>50 kb inversion clade</taxon>
        <taxon>dalbergioids sensu lato</taxon>
        <taxon>Dalbergieae</taxon>
        <taxon>Pterocarpus clade</taxon>
        <taxon>Arachis</taxon>
    </lineage>
</organism>
<dbReference type="AlphaFoldDB" id="A0A6P4CU13"/>
<dbReference type="PANTHER" id="PTHR33223:SF10">
    <property type="entry name" value="AMINOTRANSFERASE-LIKE PLANT MOBILE DOMAIN-CONTAINING PROTEIN"/>
    <property type="match status" value="1"/>
</dbReference>
<dbReference type="PANTHER" id="PTHR33223">
    <property type="entry name" value="CCHC-TYPE DOMAIN-CONTAINING PROTEIN"/>
    <property type="match status" value="1"/>
</dbReference>
<sequence length="269" mass="31095">MNFVLPRRFTLLTSLTPYDGLGDPKKYIKKFTSMMTVNSVSYKVLCRCFPSYLDGPALDWFCSLPIGSISRFRDISKPFEEHFAGSAIYIHDSDYLNTIKQGQHESLRDYMTRFTKIAMSIPDLHPEVELHSIKSGLRPGKFRETITVAKPKTMAEFYEKAKGQIDIDELRQARKTEKPHYRDDDKTRDNKKNFKPTPQYESYTQFNTKSDDIIEEILNSNLIKSPRKAGSYLDSKGADISKYCSFHQKYGHTTDDCVIAKDLLERLAR</sequence>
<evidence type="ECO:0000256" key="1">
    <source>
        <dbReference type="SAM" id="MobiDB-lite"/>
    </source>
</evidence>
<keyword evidence="3" id="KW-1185">Reference proteome</keyword>
<dbReference type="OrthoDB" id="1302491at2759"/>
<proteinExistence type="predicted"/>
<name>A0A6P4CU13_ARADU</name>
<feature type="compositionally biased region" description="Basic and acidic residues" evidence="1">
    <location>
        <begin position="169"/>
        <end position="192"/>
    </location>
</feature>
<dbReference type="Pfam" id="PF03732">
    <property type="entry name" value="Retrotrans_gag"/>
    <property type="match status" value="1"/>
</dbReference>
<dbReference type="KEGG" id="adu:107478958"/>
<accession>A0A6P4CU13</accession>
<dbReference type="RefSeq" id="XP_015954600.1">
    <property type="nucleotide sequence ID" value="XM_016099114.1"/>
</dbReference>
<evidence type="ECO:0000313" key="4">
    <source>
        <dbReference type="RefSeq" id="XP_015954600.1"/>
    </source>
</evidence>
<dbReference type="InterPro" id="IPR005162">
    <property type="entry name" value="Retrotrans_gag_dom"/>
</dbReference>
<dbReference type="GeneID" id="107478958"/>
<feature type="region of interest" description="Disordered" evidence="1">
    <location>
        <begin position="169"/>
        <end position="202"/>
    </location>
</feature>
<protein>
    <submittedName>
        <fullName evidence="4">Uncharacterized protein LOC107478958</fullName>
    </submittedName>
</protein>
<dbReference type="Proteomes" id="UP000515211">
    <property type="component" value="Chromosome 3"/>
</dbReference>